<proteinExistence type="predicted"/>
<keyword evidence="3" id="KW-1185">Reference proteome</keyword>
<reference evidence="2 3" key="1">
    <citation type="submission" date="2017-10" db="EMBL/GenBank/DDBJ databases">
        <title>Comparative genomics in systemic dimorphic fungi from Ajellomycetaceae.</title>
        <authorList>
            <person name="Munoz J.F."/>
            <person name="Mcewen J.G."/>
            <person name="Clay O.K."/>
            <person name="Cuomo C.A."/>
        </authorList>
    </citation>
    <scope>NUCLEOTIDE SEQUENCE [LARGE SCALE GENOMIC DNA]</scope>
    <source>
        <strain evidence="2 3">UAMH7299</strain>
    </source>
</reference>
<name>A0A2B7WJY1_POLH7</name>
<dbReference type="AlphaFoldDB" id="A0A2B7WJY1"/>
<dbReference type="SUPFAM" id="SSF54909">
    <property type="entry name" value="Dimeric alpha+beta barrel"/>
    <property type="match status" value="1"/>
</dbReference>
<dbReference type="Gene3D" id="3.30.70.100">
    <property type="match status" value="1"/>
</dbReference>
<dbReference type="Proteomes" id="UP000224634">
    <property type="component" value="Unassembled WGS sequence"/>
</dbReference>
<dbReference type="InterPro" id="IPR007138">
    <property type="entry name" value="ABM_dom"/>
</dbReference>
<dbReference type="Pfam" id="PF03992">
    <property type="entry name" value="ABM"/>
    <property type="match status" value="1"/>
</dbReference>
<sequence>MAVHLLATLTAKPGKFDELASHFRTLATQVHAHEPDTLIYYALENKASNELIVIEKYKNAQVQANHGKTAYFQAFFATVGPLLAGKPVLKKCASVVGGGFEGRGETAAKL</sequence>
<protein>
    <recommendedName>
        <fullName evidence="1">ABM domain-containing protein</fullName>
    </recommendedName>
</protein>
<dbReference type="PANTHER" id="PTHR40624:SF1">
    <property type="entry name" value="BIOSYNTHESIS MONOOXYGENASE, PUTATIVE (AFU_ORTHOLOGUE AFUA_1G12025)-RELATED"/>
    <property type="match status" value="1"/>
</dbReference>
<dbReference type="OrthoDB" id="10011777at2759"/>
<dbReference type="EMBL" id="PDNA01000343">
    <property type="protein sequence ID" value="PGG96840.1"/>
    <property type="molecule type" value="Genomic_DNA"/>
</dbReference>
<organism evidence="2 3">
    <name type="scientific">Polytolypa hystricis (strain UAMH7299)</name>
    <dbReference type="NCBI Taxonomy" id="1447883"/>
    <lineage>
        <taxon>Eukaryota</taxon>
        <taxon>Fungi</taxon>
        <taxon>Dikarya</taxon>
        <taxon>Ascomycota</taxon>
        <taxon>Pezizomycotina</taxon>
        <taxon>Eurotiomycetes</taxon>
        <taxon>Eurotiomycetidae</taxon>
        <taxon>Onygenales</taxon>
        <taxon>Onygenales incertae sedis</taxon>
        <taxon>Polytolypa</taxon>
    </lineage>
</organism>
<dbReference type="STRING" id="1447883.A0A2B7WJY1"/>
<gene>
    <name evidence="2" type="ORF">AJ80_09774</name>
</gene>
<comment type="caution">
    <text evidence="2">The sequence shown here is derived from an EMBL/GenBank/DDBJ whole genome shotgun (WGS) entry which is preliminary data.</text>
</comment>
<dbReference type="PROSITE" id="PS51725">
    <property type="entry name" value="ABM"/>
    <property type="match status" value="1"/>
</dbReference>
<dbReference type="PANTHER" id="PTHR40624">
    <property type="entry name" value="BIOSYNTHESIS MONOOXYGENASE, PUTATIVE (AFU_ORTHOLOGUE AFUA_1G12025)-RELATED"/>
    <property type="match status" value="1"/>
</dbReference>
<feature type="domain" description="ABM" evidence="1">
    <location>
        <begin position="3"/>
        <end position="96"/>
    </location>
</feature>
<evidence type="ECO:0000313" key="3">
    <source>
        <dbReference type="Proteomes" id="UP000224634"/>
    </source>
</evidence>
<evidence type="ECO:0000313" key="2">
    <source>
        <dbReference type="EMBL" id="PGG96840.1"/>
    </source>
</evidence>
<accession>A0A2B7WJY1</accession>
<evidence type="ECO:0000259" key="1">
    <source>
        <dbReference type="PROSITE" id="PS51725"/>
    </source>
</evidence>
<dbReference type="InterPro" id="IPR011008">
    <property type="entry name" value="Dimeric_a/b-barrel"/>
</dbReference>